<keyword evidence="2" id="KW-1185">Reference proteome</keyword>
<dbReference type="EMBL" id="LXQA010151258">
    <property type="protein sequence ID" value="MCI26098.1"/>
    <property type="molecule type" value="Genomic_DNA"/>
</dbReference>
<dbReference type="AlphaFoldDB" id="A0A392QPD1"/>
<dbReference type="InterPro" id="IPR027413">
    <property type="entry name" value="GROEL-like_equatorial_sf"/>
</dbReference>
<sequence>MHVVRCCLEHAASVAKTFLMSDCVVVEIKEPESAPVGNPMDNS</sequence>
<comment type="caution">
    <text evidence="1">The sequence shown here is derived from an EMBL/GenBank/DDBJ whole genome shotgun (WGS) entry which is preliminary data.</text>
</comment>
<accession>A0A392QPD1</accession>
<organism evidence="1 2">
    <name type="scientific">Trifolium medium</name>
    <dbReference type="NCBI Taxonomy" id="97028"/>
    <lineage>
        <taxon>Eukaryota</taxon>
        <taxon>Viridiplantae</taxon>
        <taxon>Streptophyta</taxon>
        <taxon>Embryophyta</taxon>
        <taxon>Tracheophyta</taxon>
        <taxon>Spermatophyta</taxon>
        <taxon>Magnoliopsida</taxon>
        <taxon>eudicotyledons</taxon>
        <taxon>Gunneridae</taxon>
        <taxon>Pentapetalae</taxon>
        <taxon>rosids</taxon>
        <taxon>fabids</taxon>
        <taxon>Fabales</taxon>
        <taxon>Fabaceae</taxon>
        <taxon>Papilionoideae</taxon>
        <taxon>50 kb inversion clade</taxon>
        <taxon>NPAAA clade</taxon>
        <taxon>Hologalegina</taxon>
        <taxon>IRL clade</taxon>
        <taxon>Trifolieae</taxon>
        <taxon>Trifolium</taxon>
    </lineage>
</organism>
<feature type="non-terminal residue" evidence="1">
    <location>
        <position position="43"/>
    </location>
</feature>
<proteinExistence type="predicted"/>
<evidence type="ECO:0000313" key="1">
    <source>
        <dbReference type="EMBL" id="MCI26098.1"/>
    </source>
</evidence>
<dbReference type="Proteomes" id="UP000265520">
    <property type="component" value="Unassembled WGS sequence"/>
</dbReference>
<dbReference type="Gene3D" id="1.10.560.10">
    <property type="entry name" value="GroEL-like equatorial domain"/>
    <property type="match status" value="1"/>
</dbReference>
<evidence type="ECO:0000313" key="2">
    <source>
        <dbReference type="Proteomes" id="UP000265520"/>
    </source>
</evidence>
<name>A0A392QPD1_9FABA</name>
<protein>
    <submittedName>
        <fullName evidence="1">Chaperonin 60 subunit beta 1</fullName>
    </submittedName>
</protein>
<reference evidence="1 2" key="1">
    <citation type="journal article" date="2018" name="Front. Plant Sci.">
        <title>Red Clover (Trifolium pratense) and Zigzag Clover (T. medium) - A Picture of Genomic Similarities and Differences.</title>
        <authorList>
            <person name="Dluhosova J."/>
            <person name="Istvanek J."/>
            <person name="Nedelnik J."/>
            <person name="Repkova J."/>
        </authorList>
    </citation>
    <scope>NUCLEOTIDE SEQUENCE [LARGE SCALE GENOMIC DNA]</scope>
    <source>
        <strain evidence="2">cv. 10/8</strain>
        <tissue evidence="1">Leaf</tissue>
    </source>
</reference>